<sequence length="137" mass="15848">MIIMMKNKFLFFLLLIPTINYSQSDVDKILKGGEIIINGLSFLKKDKSEVKENNSKIIESICIKNKLTDKITFIIVGKDEEDNTIKKEMVIQKDGKECVFDIPKGIYTYEIVLANKEIYKKGEYKFNDEITITVKPE</sequence>
<proteinExistence type="predicted"/>
<organism evidence="1 2">
    <name type="scientific">Flavobacterium haoranii</name>
    <dbReference type="NCBI Taxonomy" id="683124"/>
    <lineage>
        <taxon>Bacteria</taxon>
        <taxon>Pseudomonadati</taxon>
        <taxon>Bacteroidota</taxon>
        <taxon>Flavobacteriia</taxon>
        <taxon>Flavobacteriales</taxon>
        <taxon>Flavobacteriaceae</taxon>
        <taxon>Flavobacterium</taxon>
    </lineage>
</organism>
<name>A0A1M6H3G8_9FLAO</name>
<reference evidence="1 2" key="1">
    <citation type="submission" date="2016-11" db="EMBL/GenBank/DDBJ databases">
        <authorList>
            <person name="Jaros S."/>
            <person name="Januszkiewicz K."/>
            <person name="Wedrychowicz H."/>
        </authorList>
    </citation>
    <scope>NUCLEOTIDE SEQUENCE [LARGE SCALE GENOMIC DNA]</scope>
    <source>
        <strain evidence="1 2">DSM 22807</strain>
    </source>
</reference>
<dbReference type="Proteomes" id="UP000184232">
    <property type="component" value="Unassembled WGS sequence"/>
</dbReference>
<dbReference type="AlphaFoldDB" id="A0A1M6H3G8"/>
<evidence type="ECO:0000313" key="2">
    <source>
        <dbReference type="Proteomes" id="UP000184232"/>
    </source>
</evidence>
<accession>A0A1M6H3G8</accession>
<protein>
    <submittedName>
        <fullName evidence="1">Uncharacterized protein</fullName>
    </submittedName>
</protein>
<gene>
    <name evidence="1" type="ORF">SAMN05444337_1419</name>
</gene>
<evidence type="ECO:0000313" key="1">
    <source>
        <dbReference type="EMBL" id="SHJ16748.1"/>
    </source>
</evidence>
<dbReference type="STRING" id="683124.SAMN05444337_1419"/>
<dbReference type="EMBL" id="FQZH01000002">
    <property type="protein sequence ID" value="SHJ16748.1"/>
    <property type="molecule type" value="Genomic_DNA"/>
</dbReference>
<keyword evidence="2" id="KW-1185">Reference proteome</keyword>